<dbReference type="Proteomes" id="UP000005798">
    <property type="component" value="Unassembled WGS sequence"/>
</dbReference>
<comment type="caution">
    <text evidence="1">The sequence shown here is derived from an EMBL/GenBank/DDBJ whole genome shotgun (WGS) entry which is preliminary data.</text>
</comment>
<protein>
    <submittedName>
        <fullName evidence="1">Uncharacterized protein</fullName>
    </submittedName>
</protein>
<name>B0N8C5_9FIRM</name>
<dbReference type="HOGENOM" id="CLU_2860885_0_0_9"/>
<evidence type="ECO:0000313" key="1">
    <source>
        <dbReference type="EMBL" id="EDS18063.1"/>
    </source>
</evidence>
<accession>B0N8C5</accession>
<proteinExistence type="predicted"/>
<keyword evidence="2" id="KW-1185">Reference proteome</keyword>
<reference evidence="1" key="2">
    <citation type="submission" date="2014-06" db="EMBL/GenBank/DDBJ databases">
        <title>Draft genome sequence of Clostridium ramosum(DSM 1402).</title>
        <authorList>
            <person name="Sudarsanam P."/>
            <person name="Ley R."/>
            <person name="Guruge J."/>
            <person name="Turnbaugh P.J."/>
            <person name="Mahowald M."/>
            <person name="Liep D."/>
            <person name="Gordon J."/>
        </authorList>
    </citation>
    <scope>NUCLEOTIDE SEQUENCE</scope>
    <source>
        <strain evidence="1">DSM 1402</strain>
    </source>
</reference>
<gene>
    <name evidence="1" type="ORF">CLORAM_02859</name>
</gene>
<dbReference type="EMBL" id="ABFX02000008">
    <property type="protein sequence ID" value="EDS18063.1"/>
    <property type="molecule type" value="Genomic_DNA"/>
</dbReference>
<evidence type="ECO:0000313" key="2">
    <source>
        <dbReference type="Proteomes" id="UP000005798"/>
    </source>
</evidence>
<reference evidence="1" key="1">
    <citation type="submission" date="2007-11" db="EMBL/GenBank/DDBJ databases">
        <authorList>
            <person name="Fulton L."/>
            <person name="Clifton S."/>
            <person name="Fulton B."/>
            <person name="Xu J."/>
            <person name="Minx P."/>
            <person name="Pepin K.H."/>
            <person name="Johnson M."/>
            <person name="Thiruvilangam P."/>
            <person name="Bhonagiri V."/>
            <person name="Nash W.E."/>
            <person name="Mardis E.R."/>
            <person name="Wilson R.K."/>
        </authorList>
    </citation>
    <scope>NUCLEOTIDE SEQUENCE [LARGE SCALE GENOMIC DNA]</scope>
    <source>
        <strain evidence="1">DSM 1402</strain>
    </source>
</reference>
<dbReference type="AlphaFoldDB" id="B0N8C5"/>
<sequence>MILISIYHMTKTGENFNPSDYESLKNPKPGNQKITTHQALELLKSMDIDISQINLSSIQQTSSS</sequence>
<organism evidence="1 2">
    <name type="scientific">Thomasclavelia ramosa DSM 1402</name>
    <dbReference type="NCBI Taxonomy" id="445974"/>
    <lineage>
        <taxon>Bacteria</taxon>
        <taxon>Bacillati</taxon>
        <taxon>Bacillota</taxon>
        <taxon>Erysipelotrichia</taxon>
        <taxon>Erysipelotrichales</taxon>
        <taxon>Coprobacillaceae</taxon>
        <taxon>Thomasclavelia</taxon>
    </lineage>
</organism>